<dbReference type="GeneID" id="17320468"/>
<dbReference type="AlphaFoldDB" id="R7Q510"/>
<proteinExistence type="predicted"/>
<keyword evidence="2" id="KW-1185">Reference proteome</keyword>
<name>R7Q510_CHOCR</name>
<dbReference type="Gramene" id="CDF32948">
    <property type="protein sequence ID" value="CDF32948"/>
    <property type="gene ID" value="CHC_T00001782001"/>
</dbReference>
<evidence type="ECO:0000313" key="2">
    <source>
        <dbReference type="Proteomes" id="UP000012073"/>
    </source>
</evidence>
<protein>
    <submittedName>
        <fullName evidence="1">Uncharacterized protein</fullName>
    </submittedName>
</protein>
<dbReference type="Proteomes" id="UP000012073">
    <property type="component" value="Unassembled WGS sequence"/>
</dbReference>
<dbReference type="KEGG" id="ccp:CHC_T00001782001"/>
<dbReference type="EMBL" id="HG001623">
    <property type="protein sequence ID" value="CDF32948.1"/>
    <property type="molecule type" value="Genomic_DNA"/>
</dbReference>
<accession>R7Q510</accession>
<gene>
    <name evidence="1" type="ORF">CHC_T00001782001</name>
</gene>
<evidence type="ECO:0000313" key="1">
    <source>
        <dbReference type="EMBL" id="CDF32948.1"/>
    </source>
</evidence>
<organism evidence="1 2">
    <name type="scientific">Chondrus crispus</name>
    <name type="common">Carrageen Irish moss</name>
    <name type="synonym">Polymorpha crispa</name>
    <dbReference type="NCBI Taxonomy" id="2769"/>
    <lineage>
        <taxon>Eukaryota</taxon>
        <taxon>Rhodophyta</taxon>
        <taxon>Florideophyceae</taxon>
        <taxon>Rhodymeniophycidae</taxon>
        <taxon>Gigartinales</taxon>
        <taxon>Gigartinaceae</taxon>
        <taxon>Chondrus</taxon>
    </lineage>
</organism>
<dbReference type="RefSeq" id="XP_005712751.1">
    <property type="nucleotide sequence ID" value="XM_005712694.1"/>
</dbReference>
<reference evidence="2" key="1">
    <citation type="journal article" date="2013" name="Proc. Natl. Acad. Sci. U.S.A.">
        <title>Genome structure and metabolic features in the red seaweed Chondrus crispus shed light on evolution of the Archaeplastida.</title>
        <authorList>
            <person name="Collen J."/>
            <person name="Porcel B."/>
            <person name="Carre W."/>
            <person name="Ball S.G."/>
            <person name="Chaparro C."/>
            <person name="Tonon T."/>
            <person name="Barbeyron T."/>
            <person name="Michel G."/>
            <person name="Noel B."/>
            <person name="Valentin K."/>
            <person name="Elias M."/>
            <person name="Artiguenave F."/>
            <person name="Arun A."/>
            <person name="Aury J.M."/>
            <person name="Barbosa-Neto J.F."/>
            <person name="Bothwell J.H."/>
            <person name="Bouget F.Y."/>
            <person name="Brillet L."/>
            <person name="Cabello-Hurtado F."/>
            <person name="Capella-Gutierrez S."/>
            <person name="Charrier B."/>
            <person name="Cladiere L."/>
            <person name="Cock J.M."/>
            <person name="Coelho S.M."/>
            <person name="Colleoni C."/>
            <person name="Czjzek M."/>
            <person name="Da Silva C."/>
            <person name="Delage L."/>
            <person name="Denoeud F."/>
            <person name="Deschamps P."/>
            <person name="Dittami S.M."/>
            <person name="Gabaldon T."/>
            <person name="Gachon C.M."/>
            <person name="Groisillier A."/>
            <person name="Herve C."/>
            <person name="Jabbari K."/>
            <person name="Katinka M."/>
            <person name="Kloareg B."/>
            <person name="Kowalczyk N."/>
            <person name="Labadie K."/>
            <person name="Leblanc C."/>
            <person name="Lopez P.J."/>
            <person name="McLachlan D.H."/>
            <person name="Meslet-Cladiere L."/>
            <person name="Moustafa A."/>
            <person name="Nehr Z."/>
            <person name="Nyvall Collen P."/>
            <person name="Panaud O."/>
            <person name="Partensky F."/>
            <person name="Poulain J."/>
            <person name="Rensing S.A."/>
            <person name="Rousvoal S."/>
            <person name="Samson G."/>
            <person name="Symeonidi A."/>
            <person name="Weissenbach J."/>
            <person name="Zambounis A."/>
            <person name="Wincker P."/>
            <person name="Boyen C."/>
        </authorList>
    </citation>
    <scope>NUCLEOTIDE SEQUENCE [LARGE SCALE GENOMIC DNA]</scope>
    <source>
        <strain evidence="2">cv. Stackhouse</strain>
    </source>
</reference>
<sequence length="43" mass="4812">MFTLCARQEGNLCTPGRREISLGDQLDMITITPSRPVAENTFK</sequence>